<dbReference type="PANTHER" id="PTHR47256">
    <property type="entry name" value="ZN(II)2CYS6 TRANSCRIPTION FACTOR (EUROFUNG)-RELATED"/>
    <property type="match status" value="1"/>
</dbReference>
<protein>
    <recommendedName>
        <fullName evidence="2">Xylanolytic transcriptional activator regulatory domain-containing protein</fullName>
    </recommendedName>
</protein>
<dbReference type="GO" id="GO:0006351">
    <property type="term" value="P:DNA-templated transcription"/>
    <property type="evidence" value="ECO:0007669"/>
    <property type="project" value="InterPro"/>
</dbReference>
<proteinExistence type="predicted"/>
<dbReference type="EMBL" id="JAGMUX010000053">
    <property type="protein sequence ID" value="KAH7202692.1"/>
    <property type="molecule type" value="Genomic_DNA"/>
</dbReference>
<dbReference type="InterPro" id="IPR007219">
    <property type="entry name" value="XnlR_reg_dom"/>
</dbReference>
<dbReference type="PANTHER" id="PTHR47256:SF1">
    <property type="entry name" value="ZN(II)2CYS6 TRANSCRIPTION FACTOR (EUROFUNG)"/>
    <property type="match status" value="1"/>
</dbReference>
<dbReference type="GeneID" id="70231566"/>
<dbReference type="GO" id="GO:0008270">
    <property type="term" value="F:zinc ion binding"/>
    <property type="evidence" value="ECO:0007669"/>
    <property type="project" value="InterPro"/>
</dbReference>
<evidence type="ECO:0000313" key="4">
    <source>
        <dbReference type="Proteomes" id="UP000720189"/>
    </source>
</evidence>
<dbReference type="InterPro" id="IPR053187">
    <property type="entry name" value="Notoamide_regulator"/>
</dbReference>
<reference evidence="3" key="1">
    <citation type="journal article" date="2021" name="Nat. Commun.">
        <title>Genetic determinants of endophytism in the Arabidopsis root mycobiome.</title>
        <authorList>
            <person name="Mesny F."/>
            <person name="Miyauchi S."/>
            <person name="Thiergart T."/>
            <person name="Pickel B."/>
            <person name="Atanasova L."/>
            <person name="Karlsson M."/>
            <person name="Huettel B."/>
            <person name="Barry K.W."/>
            <person name="Haridas S."/>
            <person name="Chen C."/>
            <person name="Bauer D."/>
            <person name="Andreopoulos W."/>
            <person name="Pangilinan J."/>
            <person name="LaButti K."/>
            <person name="Riley R."/>
            <person name="Lipzen A."/>
            <person name="Clum A."/>
            <person name="Drula E."/>
            <person name="Henrissat B."/>
            <person name="Kohler A."/>
            <person name="Grigoriev I.V."/>
            <person name="Martin F.M."/>
            <person name="Hacquard S."/>
        </authorList>
    </citation>
    <scope>NUCLEOTIDE SEQUENCE</scope>
    <source>
        <strain evidence="3">MPI-CAGE-AT-0023</strain>
    </source>
</reference>
<name>A0A9P9FVT4_FUSRE</name>
<evidence type="ECO:0000313" key="3">
    <source>
        <dbReference type="EMBL" id="KAH7202692.1"/>
    </source>
</evidence>
<dbReference type="AlphaFoldDB" id="A0A9P9FVT4"/>
<dbReference type="GO" id="GO:0003677">
    <property type="term" value="F:DNA binding"/>
    <property type="evidence" value="ECO:0007669"/>
    <property type="project" value="InterPro"/>
</dbReference>
<dbReference type="RefSeq" id="XP_046040639.1">
    <property type="nucleotide sequence ID" value="XM_046201612.1"/>
</dbReference>
<gene>
    <name evidence="3" type="ORF">BKA55DRAFT_744851</name>
</gene>
<keyword evidence="1" id="KW-0539">Nucleus</keyword>
<dbReference type="OrthoDB" id="5069278at2759"/>
<dbReference type="Pfam" id="PF04082">
    <property type="entry name" value="Fungal_trans"/>
    <property type="match status" value="1"/>
</dbReference>
<accession>A0A9P9FVT4</accession>
<feature type="domain" description="Xylanolytic transcriptional activator regulatory" evidence="2">
    <location>
        <begin position="47"/>
        <end position="143"/>
    </location>
</feature>
<keyword evidence="4" id="KW-1185">Reference proteome</keyword>
<evidence type="ECO:0000259" key="2">
    <source>
        <dbReference type="Pfam" id="PF04082"/>
    </source>
</evidence>
<organism evidence="3 4">
    <name type="scientific">Fusarium redolens</name>
    <dbReference type="NCBI Taxonomy" id="48865"/>
    <lineage>
        <taxon>Eukaryota</taxon>
        <taxon>Fungi</taxon>
        <taxon>Dikarya</taxon>
        <taxon>Ascomycota</taxon>
        <taxon>Pezizomycotina</taxon>
        <taxon>Sordariomycetes</taxon>
        <taxon>Hypocreomycetidae</taxon>
        <taxon>Hypocreales</taxon>
        <taxon>Nectriaceae</taxon>
        <taxon>Fusarium</taxon>
        <taxon>Fusarium redolens species complex</taxon>
    </lineage>
</organism>
<dbReference type="CDD" id="cd12148">
    <property type="entry name" value="fungal_TF_MHR"/>
    <property type="match status" value="1"/>
</dbReference>
<sequence length="224" mass="26206">MDPAQLAALFVKPHHAAEVIIPWLDSVEPSRWTSVCSNNVLMGKILRAYFLHDYEWFTFLHKYYFFQNMAAARQRFCSPLLVNSLFALACYCYHKLPQRLEFWNPHTLGYKFLAEARRLWEVEEASSSNKLTTLQAGLFINVVIHYYYVLINLHKPVAAIPPPKPPKLSKREIASANPIQDEFVDAYIRLETLLRIYHLRHGFDRLDIFLLAYLVFLAFTNHTT</sequence>
<dbReference type="Proteomes" id="UP000720189">
    <property type="component" value="Unassembled WGS sequence"/>
</dbReference>
<comment type="caution">
    <text evidence="3">The sequence shown here is derived from an EMBL/GenBank/DDBJ whole genome shotgun (WGS) entry which is preliminary data.</text>
</comment>
<evidence type="ECO:0000256" key="1">
    <source>
        <dbReference type="ARBA" id="ARBA00023242"/>
    </source>
</evidence>